<name>E8JQ76_STREI</name>
<keyword evidence="1" id="KW-0812">Transmembrane</keyword>
<evidence type="ECO:0000256" key="1">
    <source>
        <dbReference type="SAM" id="Phobius"/>
    </source>
</evidence>
<protein>
    <submittedName>
        <fullName evidence="2">Uncharacterized protein</fullName>
    </submittedName>
</protein>
<organism evidence="2 3">
    <name type="scientific">Streptococcus equinus ATCC 9812</name>
    <dbReference type="NCBI Taxonomy" id="525379"/>
    <lineage>
        <taxon>Bacteria</taxon>
        <taxon>Bacillati</taxon>
        <taxon>Bacillota</taxon>
        <taxon>Bacilli</taxon>
        <taxon>Lactobacillales</taxon>
        <taxon>Streptococcaceae</taxon>
        <taxon>Streptococcus</taxon>
    </lineage>
</organism>
<accession>E8JQ76</accession>
<keyword evidence="1" id="KW-0472">Membrane</keyword>
<proteinExistence type="predicted"/>
<dbReference type="Proteomes" id="UP000005699">
    <property type="component" value="Unassembled WGS sequence"/>
</dbReference>
<keyword evidence="1" id="KW-1133">Transmembrane helix</keyword>
<reference evidence="2 3" key="1">
    <citation type="submission" date="2010-12" db="EMBL/GenBank/DDBJ databases">
        <authorList>
            <person name="Muzny D."/>
            <person name="Qin X."/>
            <person name="Deng J."/>
            <person name="Jiang H."/>
            <person name="Liu Y."/>
            <person name="Qu J."/>
            <person name="Song X.-Z."/>
            <person name="Zhang L."/>
            <person name="Thornton R."/>
            <person name="Coyle M."/>
            <person name="Francisco L."/>
            <person name="Jackson L."/>
            <person name="Javaid M."/>
            <person name="Korchina V."/>
            <person name="Kovar C."/>
            <person name="Mata R."/>
            <person name="Mathew T."/>
            <person name="Ngo R."/>
            <person name="Nguyen L."/>
            <person name="Nguyen N."/>
            <person name="Okwuonu G."/>
            <person name="Ongeri F."/>
            <person name="Pham C."/>
            <person name="Simmons D."/>
            <person name="Wilczek-Boney K."/>
            <person name="Hale W."/>
            <person name="Jakkamsetti A."/>
            <person name="Pham P."/>
            <person name="Ruth R."/>
            <person name="San Lucas F."/>
            <person name="Warren J."/>
            <person name="Zhang J."/>
            <person name="Zhao Z."/>
            <person name="Zhou C."/>
            <person name="Zhu D."/>
            <person name="Lee S."/>
            <person name="Bess C."/>
            <person name="Blankenburg K."/>
            <person name="Forbes L."/>
            <person name="Fu Q."/>
            <person name="Gubbala S."/>
            <person name="Hirani K."/>
            <person name="Jayaseelan J.C."/>
            <person name="Lara F."/>
            <person name="Munidasa M."/>
            <person name="Palculict T."/>
            <person name="Patil S."/>
            <person name="Pu L.-L."/>
            <person name="Saada N."/>
            <person name="Tang L."/>
            <person name="Weissenberger G."/>
            <person name="Zhu Y."/>
            <person name="Hemphill L."/>
            <person name="Shang Y."/>
            <person name="Youmans B."/>
            <person name="Ayvaz T."/>
            <person name="Ross M."/>
            <person name="Santibanez J."/>
            <person name="Aqrawi P."/>
            <person name="Gross S."/>
            <person name="Joshi V."/>
            <person name="Fowler G."/>
            <person name="Nazareth L."/>
            <person name="Reid J."/>
            <person name="Worley K."/>
            <person name="Petrosino J."/>
            <person name="Highlander S."/>
            <person name="Gibbs R."/>
        </authorList>
    </citation>
    <scope>NUCLEOTIDE SEQUENCE [LARGE SCALE GENOMIC DNA]</scope>
    <source>
        <strain evidence="2 3">ATCC 9812</strain>
    </source>
</reference>
<evidence type="ECO:0000313" key="3">
    <source>
        <dbReference type="Proteomes" id="UP000005699"/>
    </source>
</evidence>
<dbReference type="AlphaFoldDB" id="E8JQ76"/>
<feature type="transmembrane region" description="Helical" evidence="1">
    <location>
        <begin position="12"/>
        <end position="40"/>
    </location>
</feature>
<gene>
    <name evidence="2" type="ORF">HMPREF0819_1149</name>
</gene>
<comment type="caution">
    <text evidence="2">The sequence shown here is derived from an EMBL/GenBank/DDBJ whole genome shotgun (WGS) entry which is preliminary data.</text>
</comment>
<sequence length="169" mass="18720">MMKSDTKTFKYILNFVTFLYGVNIFGIVALVAGGILSLFLSNSSFVGQHGFSNGWSFTLMSGTFDYVSLLTMLYSTVMMFLLLGTIRKFLKNLIADEIFITENVTLAKRASLFLLLASFDGGSEVVLAVNGSGFINLTFIFAALLIWVFAKLLEKAVVLSLKKMNLRFS</sequence>
<feature type="transmembrane region" description="Helical" evidence="1">
    <location>
        <begin position="66"/>
        <end position="90"/>
    </location>
</feature>
<dbReference type="EMBL" id="AEVB01000034">
    <property type="protein sequence ID" value="EFW88689.1"/>
    <property type="molecule type" value="Genomic_DNA"/>
</dbReference>
<feature type="transmembrane region" description="Helical" evidence="1">
    <location>
        <begin position="134"/>
        <end position="153"/>
    </location>
</feature>
<evidence type="ECO:0000313" key="2">
    <source>
        <dbReference type="EMBL" id="EFW88689.1"/>
    </source>
</evidence>
<dbReference type="HOGENOM" id="CLU_1601790_0_0_9"/>